<name>A0A942TLE3_9BACI</name>
<evidence type="ECO:0000313" key="2">
    <source>
        <dbReference type="Proteomes" id="UP000682713"/>
    </source>
</evidence>
<dbReference type="RefSeq" id="WP_213110876.1">
    <property type="nucleotide sequence ID" value="NZ_JAGYPJ010000001.1"/>
</dbReference>
<dbReference type="AlphaFoldDB" id="A0A942TLE3"/>
<organism evidence="1 2">
    <name type="scientific">Lederbergia citrisecunda</name>
    <dbReference type="NCBI Taxonomy" id="2833583"/>
    <lineage>
        <taxon>Bacteria</taxon>
        <taxon>Bacillati</taxon>
        <taxon>Bacillota</taxon>
        <taxon>Bacilli</taxon>
        <taxon>Bacillales</taxon>
        <taxon>Bacillaceae</taxon>
        <taxon>Lederbergia</taxon>
    </lineage>
</organism>
<keyword evidence="2" id="KW-1185">Reference proteome</keyword>
<reference evidence="1 2" key="1">
    <citation type="submission" date="2021-05" db="EMBL/GenBank/DDBJ databases">
        <title>Novel Bacillus species.</title>
        <authorList>
            <person name="Liu G."/>
        </authorList>
    </citation>
    <scope>NUCLEOTIDE SEQUENCE [LARGE SCALE GENOMIC DNA]</scope>
    <source>
        <strain evidence="1 2">FJAT-49732</strain>
    </source>
</reference>
<accession>A0A942TLE3</accession>
<comment type="caution">
    <text evidence="1">The sequence shown here is derived from an EMBL/GenBank/DDBJ whole genome shotgun (WGS) entry which is preliminary data.</text>
</comment>
<proteinExistence type="predicted"/>
<dbReference type="Proteomes" id="UP000682713">
    <property type="component" value="Unassembled WGS sequence"/>
</dbReference>
<evidence type="ECO:0000313" key="1">
    <source>
        <dbReference type="EMBL" id="MBS4200280.1"/>
    </source>
</evidence>
<sequence length="190" mass="22550">MNLGEAKKKTLSLIDEFSVDGVSIPDGENADYLNRMNRFASDAQMEISDRIGIESSYIFEQNPTNEEGYFKYDLPDDFKDHRYINLNDERFSAYRIENRKLFLRKGIAGEFEHFYFKYPQELSKSTEDTYEFEVELHAQQLIPYFIGGMLMQDENSMMSDRLLNLYYSKLANISKRNDDYPNYIQADYRF</sequence>
<gene>
    <name evidence="1" type="ORF">KHA93_11625</name>
</gene>
<dbReference type="EMBL" id="JAGYPJ010000001">
    <property type="protein sequence ID" value="MBS4200280.1"/>
    <property type="molecule type" value="Genomic_DNA"/>
</dbReference>
<protein>
    <submittedName>
        <fullName evidence="1">Uncharacterized protein</fullName>
    </submittedName>
</protein>